<dbReference type="Gene3D" id="3.40.50.1820">
    <property type="entry name" value="alpha/beta hydrolase"/>
    <property type="match status" value="1"/>
</dbReference>
<dbReference type="GO" id="GO:0003847">
    <property type="term" value="F:1-alkyl-2-acetylglycerophosphocholine esterase activity"/>
    <property type="evidence" value="ECO:0007669"/>
    <property type="project" value="UniProtKB-EC"/>
</dbReference>
<evidence type="ECO:0000313" key="6">
    <source>
        <dbReference type="EMBL" id="CRK16722.1"/>
    </source>
</evidence>
<evidence type="ECO:0000313" key="9">
    <source>
        <dbReference type="Proteomes" id="UP000045706"/>
    </source>
</evidence>
<dbReference type="InterPro" id="IPR029058">
    <property type="entry name" value="AB_hydrolase_fold"/>
</dbReference>
<feature type="non-terminal residue" evidence="7">
    <location>
        <position position="376"/>
    </location>
</feature>
<dbReference type="EMBL" id="CVQI01007224">
    <property type="protein sequence ID" value="CRK16722.1"/>
    <property type="molecule type" value="Genomic_DNA"/>
</dbReference>
<evidence type="ECO:0000256" key="5">
    <source>
        <dbReference type="SAM" id="SignalP"/>
    </source>
</evidence>
<gene>
    <name evidence="7" type="ORF">BN1708_001603</name>
    <name evidence="6" type="ORF">BN1723_011068</name>
</gene>
<keyword evidence="2" id="KW-0378">Hydrolase</keyword>
<sequence length="376" mass="39201">MKSIINIVALASTAQAILVAPPTGPFAVSMSVTPLTDESRLDPYAPANATHARRILISTFLPVNETETPCRNNKTVPYMTPLVAEAYDQLGVAIGLPNGTFSSFELDFCVARTSPCRAPSATYPLVIFSPGWGNPRLLYGAMARELASHGFAVVTVDHPYDASYVEFPDGEVYAAASIDTDDMAAIGKLAQVRAEDASFLLTHLLDTPTPGINTSAPLIMGHSLGGATAASAMLTDPRFVAGMNLDGLLPEPVLSAGVSGPFALVGRPGHEDEDTTWTTFYAALRGPKAQLAVNGTVHASFTDFPTLIKTLDLELPADAAALLQSQIGTLAFGRASEVVAGILGDFADLVLRGGDGGVFGSGDAALPEVTVERAAI</sequence>
<evidence type="ECO:0000256" key="1">
    <source>
        <dbReference type="ARBA" id="ARBA00013201"/>
    </source>
</evidence>
<dbReference type="Proteomes" id="UP000044602">
    <property type="component" value="Unassembled WGS sequence"/>
</dbReference>
<dbReference type="STRING" id="100787.A0A0G4MYH3"/>
<feature type="signal peptide" evidence="5">
    <location>
        <begin position="1"/>
        <end position="16"/>
    </location>
</feature>
<evidence type="ECO:0000256" key="2">
    <source>
        <dbReference type="ARBA" id="ARBA00022801"/>
    </source>
</evidence>
<keyword evidence="5" id="KW-0732">Signal</keyword>
<dbReference type="Pfam" id="PF03403">
    <property type="entry name" value="PAF-AH_p_II"/>
    <property type="match status" value="2"/>
</dbReference>
<feature type="chain" id="PRO_5010420112" description="1-alkyl-2-acetylglycerophosphocholine esterase" evidence="5">
    <location>
        <begin position="17"/>
        <end position="376"/>
    </location>
</feature>
<keyword evidence="3" id="KW-0442">Lipid degradation</keyword>
<reference evidence="8 9" key="1">
    <citation type="submission" date="2015-05" db="EMBL/GenBank/DDBJ databases">
        <authorList>
            <person name="Fogelqvist Johan"/>
        </authorList>
    </citation>
    <scope>NUCLEOTIDE SEQUENCE [LARGE SCALE GENOMIC DNA]</scope>
    <source>
        <strain evidence="7">VL1</strain>
        <strain evidence="6">VL2</strain>
    </source>
</reference>
<dbReference type="AlphaFoldDB" id="A0A0G4MYH3"/>
<dbReference type="PANTHER" id="PTHR10272">
    <property type="entry name" value="PLATELET-ACTIVATING FACTOR ACETYLHYDROLASE"/>
    <property type="match status" value="1"/>
</dbReference>
<accession>A0A0G4MYH3</accession>
<protein>
    <recommendedName>
        <fullName evidence="1">1-alkyl-2-acetylglycerophosphocholine esterase</fullName>
        <ecNumber evidence="1">3.1.1.47</ecNumber>
    </recommendedName>
</protein>
<evidence type="ECO:0000313" key="8">
    <source>
        <dbReference type="Proteomes" id="UP000044602"/>
    </source>
</evidence>
<dbReference type="SUPFAM" id="SSF53474">
    <property type="entry name" value="alpha/beta-Hydrolases"/>
    <property type="match status" value="1"/>
</dbReference>
<evidence type="ECO:0000256" key="4">
    <source>
        <dbReference type="ARBA" id="ARBA00023098"/>
    </source>
</evidence>
<keyword evidence="8" id="KW-1185">Reference proteome</keyword>
<proteinExistence type="predicted"/>
<dbReference type="PANTHER" id="PTHR10272:SF14">
    <property type="entry name" value="PAF ACETYLHYDROLASE FAMILY PROTEIN"/>
    <property type="match status" value="1"/>
</dbReference>
<dbReference type="EMBL" id="CVQH01025860">
    <property type="protein sequence ID" value="CRK39381.1"/>
    <property type="molecule type" value="Genomic_DNA"/>
</dbReference>
<dbReference type="EC" id="3.1.1.47" evidence="1"/>
<name>A0A0G4MYH3_VERLO</name>
<evidence type="ECO:0000256" key="3">
    <source>
        <dbReference type="ARBA" id="ARBA00022963"/>
    </source>
</evidence>
<keyword evidence="4" id="KW-0443">Lipid metabolism</keyword>
<evidence type="ECO:0000313" key="7">
    <source>
        <dbReference type="EMBL" id="CRK39381.1"/>
    </source>
</evidence>
<dbReference type="GO" id="GO:0016042">
    <property type="term" value="P:lipid catabolic process"/>
    <property type="evidence" value="ECO:0007669"/>
    <property type="project" value="UniProtKB-KW"/>
</dbReference>
<organism evidence="7 8">
    <name type="scientific">Verticillium longisporum</name>
    <name type="common">Verticillium dahliae var. longisporum</name>
    <dbReference type="NCBI Taxonomy" id="100787"/>
    <lineage>
        <taxon>Eukaryota</taxon>
        <taxon>Fungi</taxon>
        <taxon>Dikarya</taxon>
        <taxon>Ascomycota</taxon>
        <taxon>Pezizomycotina</taxon>
        <taxon>Sordariomycetes</taxon>
        <taxon>Hypocreomycetidae</taxon>
        <taxon>Glomerellales</taxon>
        <taxon>Plectosphaerellaceae</taxon>
        <taxon>Verticillium</taxon>
    </lineage>
</organism>
<dbReference type="Proteomes" id="UP000045706">
    <property type="component" value="Unassembled WGS sequence"/>
</dbReference>